<evidence type="ECO:0000313" key="8">
    <source>
        <dbReference type="Proteomes" id="UP001445335"/>
    </source>
</evidence>
<dbReference type="InterPro" id="IPR050186">
    <property type="entry name" value="TPT_transporter"/>
</dbReference>
<dbReference type="AlphaFoldDB" id="A0AAW1RAA1"/>
<dbReference type="GO" id="GO:0016020">
    <property type="term" value="C:membrane"/>
    <property type="evidence" value="ECO:0007669"/>
    <property type="project" value="UniProtKB-SubCell"/>
</dbReference>
<sequence>MALNVSLSNASLVKLSLSLNQVIRASMPVMTVAMAYFIESQVPTSSVVASLVVLSTGVGICVWQGQATGTMFSIVLCTLSTLANAACLSTSGKLLTEKIDVMRLTFYIAPITAFFILPLLLHVEARMVVESLAVNGKAIAIMFGMSSALAVTHNLVNYKLVQHTSAVSATVIGEVKTIALIILSAFLLGEKSIFTLQLTIGCVVV</sequence>
<feature type="transmembrane region" description="Helical" evidence="5">
    <location>
        <begin position="104"/>
        <end position="123"/>
    </location>
</feature>
<organism evidence="7 8">
    <name type="scientific">Elliptochloris bilobata</name>
    <dbReference type="NCBI Taxonomy" id="381761"/>
    <lineage>
        <taxon>Eukaryota</taxon>
        <taxon>Viridiplantae</taxon>
        <taxon>Chlorophyta</taxon>
        <taxon>core chlorophytes</taxon>
        <taxon>Trebouxiophyceae</taxon>
        <taxon>Trebouxiophyceae incertae sedis</taxon>
        <taxon>Elliptochloris clade</taxon>
        <taxon>Elliptochloris</taxon>
    </lineage>
</organism>
<protein>
    <recommendedName>
        <fullName evidence="6">Sugar phosphate transporter domain-containing protein</fullName>
    </recommendedName>
</protein>
<name>A0AAW1RAA1_9CHLO</name>
<evidence type="ECO:0000313" key="7">
    <source>
        <dbReference type="EMBL" id="KAK9830940.1"/>
    </source>
</evidence>
<feature type="transmembrane region" description="Helical" evidence="5">
    <location>
        <begin position="167"/>
        <end position="188"/>
    </location>
</feature>
<keyword evidence="8" id="KW-1185">Reference proteome</keyword>
<evidence type="ECO:0000256" key="4">
    <source>
        <dbReference type="ARBA" id="ARBA00023136"/>
    </source>
</evidence>
<evidence type="ECO:0000256" key="3">
    <source>
        <dbReference type="ARBA" id="ARBA00022989"/>
    </source>
</evidence>
<evidence type="ECO:0000256" key="5">
    <source>
        <dbReference type="SAM" id="Phobius"/>
    </source>
</evidence>
<evidence type="ECO:0000256" key="1">
    <source>
        <dbReference type="ARBA" id="ARBA00004141"/>
    </source>
</evidence>
<feature type="transmembrane region" description="Helical" evidence="5">
    <location>
        <begin position="70"/>
        <end position="92"/>
    </location>
</feature>
<accession>A0AAW1RAA1</accession>
<dbReference type="InterPro" id="IPR004853">
    <property type="entry name" value="Sugar_P_trans_dom"/>
</dbReference>
<feature type="transmembrane region" description="Helical" evidence="5">
    <location>
        <begin position="44"/>
        <end position="63"/>
    </location>
</feature>
<proteinExistence type="predicted"/>
<dbReference type="PANTHER" id="PTHR11132">
    <property type="entry name" value="SOLUTE CARRIER FAMILY 35"/>
    <property type="match status" value="1"/>
</dbReference>
<reference evidence="7 8" key="1">
    <citation type="journal article" date="2024" name="Nat. Commun.">
        <title>Phylogenomics reveals the evolutionary origins of lichenization in chlorophyte algae.</title>
        <authorList>
            <person name="Puginier C."/>
            <person name="Libourel C."/>
            <person name="Otte J."/>
            <person name="Skaloud P."/>
            <person name="Haon M."/>
            <person name="Grisel S."/>
            <person name="Petersen M."/>
            <person name="Berrin J.G."/>
            <person name="Delaux P.M."/>
            <person name="Dal Grande F."/>
            <person name="Keller J."/>
        </authorList>
    </citation>
    <scope>NUCLEOTIDE SEQUENCE [LARGE SCALE GENOMIC DNA]</scope>
    <source>
        <strain evidence="7 8">SAG 245.80</strain>
    </source>
</reference>
<dbReference type="EMBL" id="JALJOU010000049">
    <property type="protein sequence ID" value="KAK9830940.1"/>
    <property type="molecule type" value="Genomic_DNA"/>
</dbReference>
<comment type="subcellular location">
    <subcellularLocation>
        <location evidence="1">Membrane</location>
        <topology evidence="1">Multi-pass membrane protein</topology>
    </subcellularLocation>
</comment>
<keyword evidence="4 5" id="KW-0472">Membrane</keyword>
<comment type="caution">
    <text evidence="7">The sequence shown here is derived from an EMBL/GenBank/DDBJ whole genome shotgun (WGS) entry which is preliminary data.</text>
</comment>
<keyword evidence="3 5" id="KW-1133">Transmembrane helix</keyword>
<dbReference type="Proteomes" id="UP001445335">
    <property type="component" value="Unassembled WGS sequence"/>
</dbReference>
<gene>
    <name evidence="7" type="ORF">WJX81_008324</name>
</gene>
<evidence type="ECO:0000256" key="2">
    <source>
        <dbReference type="ARBA" id="ARBA00022692"/>
    </source>
</evidence>
<keyword evidence="2 5" id="KW-0812">Transmembrane</keyword>
<feature type="domain" description="Sugar phosphate transporter" evidence="6">
    <location>
        <begin position="5"/>
        <end position="204"/>
    </location>
</feature>
<dbReference type="Pfam" id="PF03151">
    <property type="entry name" value="TPT"/>
    <property type="match status" value="1"/>
</dbReference>
<evidence type="ECO:0000259" key="6">
    <source>
        <dbReference type="Pfam" id="PF03151"/>
    </source>
</evidence>
<feature type="transmembrane region" description="Helical" evidence="5">
    <location>
        <begin position="135"/>
        <end position="155"/>
    </location>
</feature>